<gene>
    <name evidence="8" type="ORF">F5984_11470</name>
</gene>
<feature type="transmembrane region" description="Helical" evidence="7">
    <location>
        <begin position="322"/>
        <end position="342"/>
    </location>
</feature>
<dbReference type="AlphaFoldDB" id="A0A7J5U0W5"/>
<feature type="transmembrane region" description="Helical" evidence="7">
    <location>
        <begin position="203"/>
        <end position="224"/>
    </location>
</feature>
<evidence type="ECO:0000256" key="2">
    <source>
        <dbReference type="ARBA" id="ARBA00022448"/>
    </source>
</evidence>
<dbReference type="InterPro" id="IPR048279">
    <property type="entry name" value="MdtK-like"/>
</dbReference>
<dbReference type="Pfam" id="PF01554">
    <property type="entry name" value="MatE"/>
    <property type="match status" value="2"/>
</dbReference>
<comment type="subcellular location">
    <subcellularLocation>
        <location evidence="1">Cell membrane</location>
        <topology evidence="1">Multi-pass membrane protein</topology>
    </subcellularLocation>
</comment>
<feature type="transmembrane region" description="Helical" evidence="7">
    <location>
        <begin position="427"/>
        <end position="447"/>
    </location>
</feature>
<organism evidence="8 9">
    <name type="scientific">Rudanella paleaurantiibacter</name>
    <dbReference type="NCBI Taxonomy" id="2614655"/>
    <lineage>
        <taxon>Bacteria</taxon>
        <taxon>Pseudomonadati</taxon>
        <taxon>Bacteroidota</taxon>
        <taxon>Cytophagia</taxon>
        <taxon>Cytophagales</taxon>
        <taxon>Cytophagaceae</taxon>
        <taxon>Rudanella</taxon>
    </lineage>
</organism>
<keyword evidence="3" id="KW-1003">Cell membrane</keyword>
<feature type="transmembrane region" description="Helical" evidence="7">
    <location>
        <begin position="145"/>
        <end position="164"/>
    </location>
</feature>
<feature type="transmembrane region" description="Helical" evidence="7">
    <location>
        <begin position="176"/>
        <end position="197"/>
    </location>
</feature>
<feature type="transmembrane region" description="Helical" evidence="7">
    <location>
        <begin position="362"/>
        <end position="383"/>
    </location>
</feature>
<keyword evidence="4 7" id="KW-0812">Transmembrane</keyword>
<evidence type="ECO:0000256" key="5">
    <source>
        <dbReference type="ARBA" id="ARBA00022989"/>
    </source>
</evidence>
<evidence type="ECO:0000256" key="4">
    <source>
        <dbReference type="ARBA" id="ARBA00022692"/>
    </source>
</evidence>
<evidence type="ECO:0000256" key="3">
    <source>
        <dbReference type="ARBA" id="ARBA00022475"/>
    </source>
</evidence>
<evidence type="ECO:0000256" key="6">
    <source>
        <dbReference type="ARBA" id="ARBA00023136"/>
    </source>
</evidence>
<keyword evidence="5 7" id="KW-1133">Transmembrane helix</keyword>
<dbReference type="Proteomes" id="UP000488299">
    <property type="component" value="Unassembled WGS sequence"/>
</dbReference>
<name>A0A7J5U0W5_9BACT</name>
<evidence type="ECO:0008006" key="10">
    <source>
        <dbReference type="Google" id="ProtNLM"/>
    </source>
</evidence>
<dbReference type="InterPro" id="IPR051327">
    <property type="entry name" value="MATE_MepA_subfamily"/>
</dbReference>
<keyword evidence="9" id="KW-1185">Reference proteome</keyword>
<feature type="transmembrane region" description="Helical" evidence="7">
    <location>
        <begin position="105"/>
        <end position="125"/>
    </location>
</feature>
<keyword evidence="2" id="KW-0813">Transport</keyword>
<dbReference type="InterPro" id="IPR002528">
    <property type="entry name" value="MATE_fam"/>
</dbReference>
<comment type="caution">
    <text evidence="8">The sequence shown here is derived from an EMBL/GenBank/DDBJ whole genome shotgun (WGS) entry which is preliminary data.</text>
</comment>
<evidence type="ECO:0000313" key="9">
    <source>
        <dbReference type="Proteomes" id="UP000488299"/>
    </source>
</evidence>
<dbReference type="PIRSF" id="PIRSF006603">
    <property type="entry name" value="DinF"/>
    <property type="match status" value="1"/>
</dbReference>
<feature type="transmembrane region" description="Helical" evidence="7">
    <location>
        <begin position="61"/>
        <end position="84"/>
    </location>
</feature>
<proteinExistence type="predicted"/>
<dbReference type="GO" id="GO:0042910">
    <property type="term" value="F:xenobiotic transmembrane transporter activity"/>
    <property type="evidence" value="ECO:0007669"/>
    <property type="project" value="InterPro"/>
</dbReference>
<accession>A0A7J5U0W5</accession>
<evidence type="ECO:0000256" key="7">
    <source>
        <dbReference type="SAM" id="Phobius"/>
    </source>
</evidence>
<feature type="transmembrane region" description="Helical" evidence="7">
    <location>
        <begin position="20"/>
        <end position="41"/>
    </location>
</feature>
<dbReference type="PANTHER" id="PTHR43823">
    <property type="entry name" value="SPORULATION PROTEIN YKVU"/>
    <property type="match status" value="1"/>
</dbReference>
<protein>
    <recommendedName>
        <fullName evidence="10">MATE family efflux transporter</fullName>
    </recommendedName>
</protein>
<dbReference type="RefSeq" id="WP_152124373.1">
    <property type="nucleotide sequence ID" value="NZ_WELI01000003.1"/>
</dbReference>
<dbReference type="PANTHER" id="PTHR43823:SF4">
    <property type="entry name" value="SPORULATION PROTEIN YKVU"/>
    <property type="match status" value="1"/>
</dbReference>
<feature type="transmembrane region" description="Helical" evidence="7">
    <location>
        <begin position="395"/>
        <end position="415"/>
    </location>
</feature>
<sequence length="463" mass="50702">MENTETTSRNDLGTAPVQRLFFRFYVPSLISMASIAAHQVINGIILGQQVGKEALGAIGLYTPVLLLFIAFVLSIMIGGGILFARHVGGNRPAEARQVFEVATTLVLGVSTVVALSAPWVTGPLVNWLAAGQPPILVQYTTEFTYWSLLFTPFFLIRVLWGGFLSNDNAPGVTKNATVLAAILNIVLDLILVVVFPYGVAGAAIATGLALLVAVVYLAVGIERRKGHLSLRRFRLGLRFAEWPELFRLGFPSFVSEISVAFGFFLINRSLLPYGALALSAFGVVNLLSNLFLRLFTAAMLAIQPIMAYNIGARQPHRVLETLRFALLFTFTVGVGVYLIGFFGADLLINVVSGDESDEFKQVATRAIMLSFVLFVATGPNYVLVMYIQIIGQATLSTLTNVIRGFLLIALLLLVLPEPLGMHLNGVWLARPLAEVFLLLGLGLFLWYRRDRFFSDDTILRTRS</sequence>
<keyword evidence="6 7" id="KW-0472">Membrane</keyword>
<feature type="transmembrane region" description="Helical" evidence="7">
    <location>
        <begin position="278"/>
        <end position="302"/>
    </location>
</feature>
<dbReference type="GO" id="GO:0005886">
    <property type="term" value="C:plasma membrane"/>
    <property type="evidence" value="ECO:0007669"/>
    <property type="project" value="UniProtKB-SubCell"/>
</dbReference>
<reference evidence="8 9" key="1">
    <citation type="submission" date="2019-10" db="EMBL/GenBank/DDBJ databases">
        <title>Rudanella paleaurantiibacter sp. nov., isolated from sludge.</title>
        <authorList>
            <person name="Xu S.Q."/>
        </authorList>
    </citation>
    <scope>NUCLEOTIDE SEQUENCE [LARGE SCALE GENOMIC DNA]</scope>
    <source>
        <strain evidence="8 9">HX-22-17</strain>
    </source>
</reference>
<evidence type="ECO:0000256" key="1">
    <source>
        <dbReference type="ARBA" id="ARBA00004651"/>
    </source>
</evidence>
<feature type="transmembrane region" description="Helical" evidence="7">
    <location>
        <begin position="245"/>
        <end position="266"/>
    </location>
</feature>
<evidence type="ECO:0000313" key="8">
    <source>
        <dbReference type="EMBL" id="KAB7731403.1"/>
    </source>
</evidence>
<dbReference type="GO" id="GO:0015297">
    <property type="term" value="F:antiporter activity"/>
    <property type="evidence" value="ECO:0007669"/>
    <property type="project" value="InterPro"/>
</dbReference>
<dbReference type="EMBL" id="WELI01000003">
    <property type="protein sequence ID" value="KAB7731403.1"/>
    <property type="molecule type" value="Genomic_DNA"/>
</dbReference>